<reference evidence="2 3" key="1">
    <citation type="journal article" date="2015" name="J. Virol.">
        <title>Salmon gill poxvirus, the deepest representative of the Chordopoxvirinae.</title>
        <authorList>
            <person name="Gjessing M.C."/>
            <person name="Yutin N."/>
            <person name="Tengs T."/>
            <person name="Senkevich T."/>
            <person name="Koonin E.V."/>
            <person name="Ronning H.P."/>
            <person name="Alarson M."/>
            <person name="Ylving S."/>
            <person name="Lie K.-I."/>
            <person name="Saure B."/>
            <person name="Tran L."/>
            <person name="Moss B."/>
            <person name="Dale O.B."/>
        </authorList>
    </citation>
    <scope>NUCLEOTIDE SEQUENCE [LARGE SCALE GENOMIC DNA]</scope>
    <source>
        <strain evidence="2">2012-04-F277-L3G</strain>
    </source>
</reference>
<evidence type="ECO:0000256" key="1">
    <source>
        <dbReference type="SAM" id="MobiDB-lite"/>
    </source>
</evidence>
<feature type="compositionally biased region" description="Basic and acidic residues" evidence="1">
    <location>
        <begin position="213"/>
        <end position="225"/>
    </location>
</feature>
<gene>
    <name evidence="2" type="ORF">SGPV123</name>
</gene>
<dbReference type="GO" id="GO:0016874">
    <property type="term" value="F:ligase activity"/>
    <property type="evidence" value="ECO:0007669"/>
    <property type="project" value="UniProtKB-KW"/>
</dbReference>
<evidence type="ECO:0000313" key="3">
    <source>
        <dbReference type="Proteomes" id="UP000105007"/>
    </source>
</evidence>
<keyword evidence="3" id="KW-1185">Reference proteome</keyword>
<proteinExistence type="predicted"/>
<dbReference type="GeneID" id="25392290"/>
<dbReference type="SUPFAM" id="SSF56091">
    <property type="entry name" value="DNA ligase/mRNA capping enzyme, catalytic domain"/>
    <property type="match status" value="1"/>
</dbReference>
<dbReference type="Proteomes" id="UP000105007">
    <property type="component" value="Segment"/>
</dbReference>
<accession>A0A0H4Y1F8</accession>
<protein>
    <submittedName>
        <fullName evidence="2">NAD+ dependent DNA ligase</fullName>
    </submittedName>
</protein>
<name>A0A0H4Y1F8_9POXV</name>
<feature type="region of interest" description="Disordered" evidence="1">
    <location>
        <begin position="203"/>
        <end position="232"/>
    </location>
</feature>
<evidence type="ECO:0000313" key="2">
    <source>
        <dbReference type="EMBL" id="AKR04247.1"/>
    </source>
</evidence>
<organism evidence="2 3">
    <name type="scientific">Salmon gill poxvirus</name>
    <dbReference type="NCBI Taxonomy" id="1680908"/>
    <lineage>
        <taxon>Viruses</taxon>
        <taxon>Varidnaviria</taxon>
        <taxon>Bamfordvirae</taxon>
        <taxon>Nucleocytoviricota</taxon>
        <taxon>Pokkesviricetes</taxon>
        <taxon>Chitovirales</taxon>
        <taxon>Poxviridae</taxon>
        <taxon>Chordopoxvirinae</taxon>
        <taxon>Salmonpoxvirus</taxon>
        <taxon>Salmonpoxvirus gillpox</taxon>
        <taxon>Salmon gillpox virus</taxon>
    </lineage>
</organism>
<dbReference type="RefSeq" id="YP_009162495.1">
    <property type="nucleotide sequence ID" value="NC_027707.1"/>
</dbReference>
<sequence length="763" mass="88827">MPFSNCKESNLKKIKEVERLYNEIKKLSEIIENEVHQNKAEIRDKLFEEYNVLIKELTYEYGGFPLGILTDSHMTKFRTVKNSKLKMAHMMKLSNFKKIQYDLSLPIGSYIIIPKMDGISLVCWNSPTGLMFLTRGDNEFGKNKIDLMEYFLPESVIGAQKYFKENPDHKGIRGELILDSGIKSYSKYMRVYNPEIIEGNVSETDPDFPESLDTTHPESYKDGHEPITPYSDNISVSTDTSIKIPELSIVPVCQSCMKCEDRKLDNFHTVKMFSIFTIPAWVEVWVPKRSIKKSACASQICEVPEDFEERIKGKGVKDDSGYSRTKDQEEGSYMIKGYMLYRRNLLSSTNRINVPSHCPGDFKIRFISVQYQVELISIKEDFLPHFKIEINMDSCMRRELISGLANRKEITCHHNVYKNHIHWVCYQVYGSDRVLTESLQQLKNHKIEIAPVFEKNVRKPTTMSTDYVQKFLDKYTDKTFDCDGITVRKNTNDFDKIVGLKKTRFEPAMIKAILWKKQSSGKIIPRCEIEPISHNGRVFKTLNMFSFENLCGEMYQVNDMIEVKFVADSPVIHKNLSLKKKLTNEQFKNLMLSLFVENVWVEGAHLYTTMNKVIWWVKKLNIQNIQGQGLTRFLTAYDIMEYDVQTFVKFIYKASRQIEKIRLKSHVNLIQHIIKAIDDNEEFALSMWALQIPGIQLVTLKDKVNKGIELKLDPVTNKILSHKIVNKELFESNPTIIKFRDSISEFFSLYNFFFDVKTKIKSD</sequence>
<dbReference type="EMBL" id="KT159937">
    <property type="protein sequence ID" value="AKR04247.1"/>
    <property type="molecule type" value="Genomic_DNA"/>
</dbReference>
<dbReference type="KEGG" id="vg:25392290"/>
<keyword evidence="2" id="KW-0436">Ligase</keyword>